<evidence type="ECO:0000313" key="3">
    <source>
        <dbReference type="EMBL" id="MDT0619502.1"/>
    </source>
</evidence>
<gene>
    <name evidence="3" type="ORF">RM531_13570</name>
</gene>
<organism evidence="3 4">
    <name type="scientific">Spectribacter acetivorans</name>
    <dbReference type="NCBI Taxonomy" id="3075603"/>
    <lineage>
        <taxon>Bacteria</taxon>
        <taxon>Pseudomonadati</taxon>
        <taxon>Pseudomonadota</taxon>
        <taxon>Gammaproteobacteria</taxon>
        <taxon>Salinisphaerales</taxon>
        <taxon>Salinisphaeraceae</taxon>
        <taxon>Spectribacter</taxon>
    </lineage>
</organism>
<dbReference type="Gene3D" id="2.40.160.210">
    <property type="entry name" value="Acyl-CoA thioesterase, double hotdog domain"/>
    <property type="match status" value="1"/>
</dbReference>
<dbReference type="InterPro" id="IPR042171">
    <property type="entry name" value="Acyl-CoA_hotdog"/>
</dbReference>
<sequence length="268" mass="30086">MTFRFDDDLALERLDAHTFRASINQNWNIGDIPNGGYLMAVAARALSEALPHPDPFSITAHFFRPVVCREVDIRVTPLKSGKKLTYADATLCQDGEDCLRVTAAFGDLDRRDGLDHIAGSPPRVPRLEDCVHADIGFRIFKNLDIRLAPETAAWLRGEYDDTCELTGWVSFADYREPDVLSLALFADAFPPPVLRQIGPVGWVPTIEMTTHIRQRPAPGPLRCRFVTRFISGGYAEEDGEIWDTEDQLVARSRQLALVRLPDERNKPA</sequence>
<dbReference type="RefSeq" id="WP_311659973.1">
    <property type="nucleotide sequence ID" value="NZ_JAVRHY010000015.1"/>
</dbReference>
<dbReference type="InterPro" id="IPR052389">
    <property type="entry name" value="Sec_Metab_Biosynth-Assoc"/>
</dbReference>
<dbReference type="EMBL" id="JAVRHY010000015">
    <property type="protein sequence ID" value="MDT0619502.1"/>
    <property type="molecule type" value="Genomic_DNA"/>
</dbReference>
<dbReference type="PANTHER" id="PTHR38110:SF1">
    <property type="entry name" value="THIOESTERASE DOMAIN-CONTAINING PROTEIN"/>
    <property type="match status" value="1"/>
</dbReference>
<keyword evidence="4" id="KW-1185">Reference proteome</keyword>
<evidence type="ECO:0000313" key="4">
    <source>
        <dbReference type="Proteomes" id="UP001259982"/>
    </source>
</evidence>
<dbReference type="InterPro" id="IPR049450">
    <property type="entry name" value="ACOT8-like_C"/>
</dbReference>
<dbReference type="InterPro" id="IPR029069">
    <property type="entry name" value="HotDog_dom_sf"/>
</dbReference>
<reference evidence="3 4" key="1">
    <citation type="submission" date="2023-09" db="EMBL/GenBank/DDBJ databases">
        <authorList>
            <person name="Rey-Velasco X."/>
        </authorList>
    </citation>
    <scope>NUCLEOTIDE SEQUENCE [LARGE SCALE GENOMIC DNA]</scope>
    <source>
        <strain evidence="3 4">P385</strain>
    </source>
</reference>
<dbReference type="Proteomes" id="UP001259982">
    <property type="component" value="Unassembled WGS sequence"/>
</dbReference>
<dbReference type="InterPro" id="IPR049449">
    <property type="entry name" value="TesB_ACOT8-like_N"/>
</dbReference>
<dbReference type="SUPFAM" id="SSF54637">
    <property type="entry name" value="Thioesterase/thiol ester dehydrase-isomerase"/>
    <property type="match status" value="2"/>
</dbReference>
<name>A0ABU3BCI1_9GAMM</name>
<proteinExistence type="predicted"/>
<evidence type="ECO:0000259" key="2">
    <source>
        <dbReference type="Pfam" id="PF20789"/>
    </source>
</evidence>
<feature type="domain" description="Acyl-CoA thioesterase-like N-terminal HotDog" evidence="1">
    <location>
        <begin position="25"/>
        <end position="106"/>
    </location>
</feature>
<feature type="domain" description="Acyl-CoA thioesterase-like C-terminal" evidence="2">
    <location>
        <begin position="137"/>
        <end position="258"/>
    </location>
</feature>
<dbReference type="PANTHER" id="PTHR38110">
    <property type="entry name" value="CHROMOSOME 23, WHOLE GENOME SHOTGUN SEQUENCE"/>
    <property type="match status" value="1"/>
</dbReference>
<comment type="caution">
    <text evidence="3">The sequence shown here is derived from an EMBL/GenBank/DDBJ whole genome shotgun (WGS) entry which is preliminary data.</text>
</comment>
<dbReference type="Pfam" id="PF13622">
    <property type="entry name" value="4HBT_3"/>
    <property type="match status" value="1"/>
</dbReference>
<accession>A0ABU3BCI1</accession>
<dbReference type="Pfam" id="PF20789">
    <property type="entry name" value="4HBT_3C"/>
    <property type="match status" value="1"/>
</dbReference>
<protein>
    <submittedName>
        <fullName evidence="3">Thioesterase family protein</fullName>
    </submittedName>
</protein>
<evidence type="ECO:0000259" key="1">
    <source>
        <dbReference type="Pfam" id="PF13622"/>
    </source>
</evidence>